<dbReference type="Proteomes" id="UP000064967">
    <property type="component" value="Chromosome"/>
</dbReference>
<reference evidence="2 3" key="1">
    <citation type="submission" date="2015-08" db="EMBL/GenBank/DDBJ databases">
        <authorList>
            <person name="Babu N.S."/>
            <person name="Beckwith C.J."/>
            <person name="Beseler K.G."/>
            <person name="Brison A."/>
            <person name="Carone J.V."/>
            <person name="Caskin T.P."/>
            <person name="Diamond M."/>
            <person name="Durham M.E."/>
            <person name="Foxe J.M."/>
            <person name="Go M."/>
            <person name="Henderson B.A."/>
            <person name="Jones I.B."/>
            <person name="McGettigan J.A."/>
            <person name="Micheletti S.J."/>
            <person name="Nasrallah M.E."/>
            <person name="Ortiz D."/>
            <person name="Piller C.R."/>
            <person name="Privatt S.R."/>
            <person name="Schneider S.L."/>
            <person name="Sharp S."/>
            <person name="Smith T.C."/>
            <person name="Stanton J.D."/>
            <person name="Ullery H.E."/>
            <person name="Wilson R.J."/>
            <person name="Serrano M.G."/>
            <person name="Buck G."/>
            <person name="Lee V."/>
            <person name="Wang Y."/>
            <person name="Carvalho R."/>
            <person name="Voegtly L."/>
            <person name="Shi R."/>
            <person name="Duckworth R."/>
            <person name="Johnson A."/>
            <person name="Loviza R."/>
            <person name="Walstead R."/>
            <person name="Shah Z."/>
            <person name="Kiflezghi M."/>
            <person name="Wade K."/>
            <person name="Ball S.L."/>
            <person name="Bradley K.W."/>
            <person name="Asai D.J."/>
            <person name="Bowman C.A."/>
            <person name="Russell D.A."/>
            <person name="Pope W.H."/>
            <person name="Jacobs-Sera D."/>
            <person name="Hendrix R.W."/>
            <person name="Hatfull G.F."/>
        </authorList>
    </citation>
    <scope>NUCLEOTIDE SEQUENCE [LARGE SCALE GENOMIC DNA]</scope>
    <source>
        <strain evidence="2 3">DSM 27648</strain>
    </source>
</reference>
<keyword evidence="3" id="KW-1185">Reference proteome</keyword>
<name>A0A0K1Q7B6_9BACT</name>
<organism evidence="2 3">
    <name type="scientific">Labilithrix luteola</name>
    <dbReference type="NCBI Taxonomy" id="1391654"/>
    <lineage>
        <taxon>Bacteria</taxon>
        <taxon>Pseudomonadati</taxon>
        <taxon>Myxococcota</taxon>
        <taxon>Polyangia</taxon>
        <taxon>Polyangiales</taxon>
        <taxon>Labilitrichaceae</taxon>
        <taxon>Labilithrix</taxon>
    </lineage>
</organism>
<evidence type="ECO:0000313" key="2">
    <source>
        <dbReference type="EMBL" id="AKV01557.1"/>
    </source>
</evidence>
<evidence type="ECO:0000313" key="3">
    <source>
        <dbReference type="Proteomes" id="UP000064967"/>
    </source>
</evidence>
<feature type="region of interest" description="Disordered" evidence="1">
    <location>
        <begin position="1"/>
        <end position="84"/>
    </location>
</feature>
<sequence>MESAPATQHLRQPDRHGKQDKTRRDGERVENAGDAENRMTKLTTTQLLRDGKALSREHPPYHDQTPRSHALEASARRVGRPDEA</sequence>
<feature type="compositionally biased region" description="Basic and acidic residues" evidence="1">
    <location>
        <begin position="11"/>
        <end position="39"/>
    </location>
</feature>
<accession>A0A0K1Q7B6</accession>
<dbReference type="AlphaFoldDB" id="A0A0K1Q7B6"/>
<feature type="compositionally biased region" description="Basic and acidic residues" evidence="1">
    <location>
        <begin position="49"/>
        <end position="70"/>
    </location>
</feature>
<dbReference type="EMBL" id="CP012333">
    <property type="protein sequence ID" value="AKV01557.1"/>
    <property type="molecule type" value="Genomic_DNA"/>
</dbReference>
<dbReference type="KEGG" id="llu:AKJ09_08220"/>
<evidence type="ECO:0000256" key="1">
    <source>
        <dbReference type="SAM" id="MobiDB-lite"/>
    </source>
</evidence>
<proteinExistence type="predicted"/>
<protein>
    <submittedName>
        <fullName evidence="2">Uncharacterized protein</fullName>
    </submittedName>
</protein>
<gene>
    <name evidence="2" type="ORF">AKJ09_08220</name>
</gene>
<feature type="compositionally biased region" description="Polar residues" evidence="1">
    <location>
        <begin position="1"/>
        <end position="10"/>
    </location>
</feature>